<evidence type="ECO:0000256" key="2">
    <source>
        <dbReference type="ARBA" id="ARBA00022741"/>
    </source>
</evidence>
<dbReference type="OrthoDB" id="422720at2759"/>
<dbReference type="InParanoid" id="A0A2U3X2G7"/>
<dbReference type="PROSITE" id="PS51716">
    <property type="entry name" value="G_IRG"/>
    <property type="match status" value="1"/>
</dbReference>
<dbReference type="InterPro" id="IPR051515">
    <property type="entry name" value="IRG"/>
</dbReference>
<dbReference type="InterPro" id="IPR027417">
    <property type="entry name" value="P-loop_NTPase"/>
</dbReference>
<dbReference type="GO" id="GO:0005525">
    <property type="term" value="F:GTP binding"/>
    <property type="evidence" value="ECO:0007669"/>
    <property type="project" value="UniProtKB-KW"/>
</dbReference>
<evidence type="ECO:0000256" key="1">
    <source>
        <dbReference type="ARBA" id="ARBA00005429"/>
    </source>
</evidence>
<proteinExistence type="inferred from homology"/>
<dbReference type="GO" id="GO:0035458">
    <property type="term" value="P:cellular response to interferon-beta"/>
    <property type="evidence" value="ECO:0007669"/>
    <property type="project" value="TreeGrafter"/>
</dbReference>
<dbReference type="InterPro" id="IPR030385">
    <property type="entry name" value="G_IRG_dom"/>
</dbReference>
<dbReference type="InterPro" id="IPR007743">
    <property type="entry name" value="Immunity-related_GTPase-like"/>
</dbReference>
<dbReference type="PANTHER" id="PTHR32341">
    <property type="entry name" value="INTERFERON-INDUCIBLE GTPASE"/>
    <property type="match status" value="1"/>
</dbReference>
<evidence type="ECO:0000313" key="6">
    <source>
        <dbReference type="Proteomes" id="UP000245340"/>
    </source>
</evidence>
<dbReference type="GO" id="GO:0005789">
    <property type="term" value="C:endoplasmic reticulum membrane"/>
    <property type="evidence" value="ECO:0007669"/>
    <property type="project" value="TreeGrafter"/>
</dbReference>
<dbReference type="Gene3D" id="3.40.50.300">
    <property type="entry name" value="P-loop containing nucleotide triphosphate hydrolases"/>
    <property type="match status" value="1"/>
</dbReference>
<dbReference type="GeneID" id="101382886"/>
<reference evidence="7" key="1">
    <citation type="submission" date="2025-08" db="UniProtKB">
        <authorList>
            <consortium name="RefSeq"/>
        </authorList>
    </citation>
    <scope>IDENTIFICATION</scope>
</reference>
<gene>
    <name evidence="7" type="primary">LOC101382886</name>
</gene>
<protein>
    <submittedName>
        <fullName evidence="7">Immunity-related GTPase family M protein 1-like</fullName>
    </submittedName>
</protein>
<dbReference type="SUPFAM" id="SSF52540">
    <property type="entry name" value="P-loop containing nucleoside triphosphate hydrolases"/>
    <property type="match status" value="1"/>
</dbReference>
<name>A0A2U3X2G7_ODORO</name>
<evidence type="ECO:0000313" key="7">
    <source>
        <dbReference type="RefSeq" id="XP_004416280.1"/>
    </source>
</evidence>
<evidence type="ECO:0000256" key="4">
    <source>
        <dbReference type="ARBA" id="ARBA00023134"/>
    </source>
</evidence>
<dbReference type="FunFam" id="3.40.50.300:FF:000541">
    <property type="entry name" value="Immunity related GTPase M"/>
    <property type="match status" value="1"/>
</dbReference>
<dbReference type="GO" id="GO:0045087">
    <property type="term" value="P:innate immune response"/>
    <property type="evidence" value="ECO:0007669"/>
    <property type="project" value="TreeGrafter"/>
</dbReference>
<evidence type="ECO:0000259" key="5">
    <source>
        <dbReference type="PROSITE" id="PS51716"/>
    </source>
</evidence>
<dbReference type="AlphaFoldDB" id="A0A2U3X2G7"/>
<feature type="domain" description="IRG-type G" evidence="5">
    <location>
        <begin position="137"/>
        <end position="313"/>
    </location>
</feature>
<dbReference type="GO" id="GO:0003924">
    <property type="term" value="F:GTPase activity"/>
    <property type="evidence" value="ECO:0007669"/>
    <property type="project" value="TreeGrafter"/>
</dbReference>
<dbReference type="RefSeq" id="XP_004416280.1">
    <property type="nucleotide sequence ID" value="XM_004416223.1"/>
</dbReference>
<comment type="similarity">
    <text evidence="1">Belongs to the TRAFAC class dynamin-like GTPase superfamily. IRG family.</text>
</comment>
<sequence>MQKILPRQTHRSESSYTAVRVGGNKKNQRKVFLRDPKTRQNSPRSCWETSPDLHLDLSMKPSRESCEVTPLLSDVTQPTHSLHPPLLTFSTSDRLYKTGWNILPKETAVNMEKALGGRKLLEMISVIRGTLKTASSAPVSIAVTGDSGNGMSSFINALRGIGHEENDSAPTGVVRTTQIPTHYFYPHFPNVVLWDLPGTGAATQSLENYLEEMQFSQYDLFIIIASEQFSMTLVKLAKTIQGLGKRFYIVWTKLDRDLSTSALLEERLLKNIRDNIRETLQKEGVCEPKIFLVSSFDPLLHGFPELRGTLHRDISDIRYHGPLENLSHTYEKAINDEVTTCREKISSKSFDTLGIQDADDLGESLTAYHLLFGIDDESLQQMAQSMGKPTEEYRAIMKSWDLYTVLRGDWPLSFMNCNTVSRLYSILSYIPLLGDFIFNSLRKWKHRRLLEIVSKDTKAILKKILTDSII</sequence>
<accession>A0A2U3X2G7</accession>
<keyword evidence="2" id="KW-0547">Nucleotide-binding</keyword>
<dbReference type="PANTHER" id="PTHR32341:SF9">
    <property type="entry name" value="IMMUNITY-RELATED GTPASE FAMILY M PROTEIN"/>
    <property type="match status" value="1"/>
</dbReference>
<keyword evidence="3" id="KW-0378">Hydrolase</keyword>
<evidence type="ECO:0000256" key="3">
    <source>
        <dbReference type="ARBA" id="ARBA00022801"/>
    </source>
</evidence>
<organism evidence="6 7">
    <name type="scientific">Odobenus rosmarus divergens</name>
    <name type="common">Pacific walrus</name>
    <dbReference type="NCBI Taxonomy" id="9708"/>
    <lineage>
        <taxon>Eukaryota</taxon>
        <taxon>Metazoa</taxon>
        <taxon>Chordata</taxon>
        <taxon>Craniata</taxon>
        <taxon>Vertebrata</taxon>
        <taxon>Euteleostomi</taxon>
        <taxon>Mammalia</taxon>
        <taxon>Eutheria</taxon>
        <taxon>Laurasiatheria</taxon>
        <taxon>Carnivora</taxon>
        <taxon>Caniformia</taxon>
        <taxon>Pinnipedia</taxon>
        <taxon>Odobenidae</taxon>
        <taxon>Odobenus</taxon>
    </lineage>
</organism>
<keyword evidence="6" id="KW-1185">Reference proteome</keyword>
<keyword evidence="4" id="KW-0342">GTP-binding</keyword>
<dbReference type="STRING" id="9708.A0A2U3X2G7"/>
<dbReference type="KEGG" id="oro:101382886"/>
<dbReference type="GO" id="GO:0000045">
    <property type="term" value="P:autophagosome assembly"/>
    <property type="evidence" value="ECO:0007669"/>
    <property type="project" value="TreeGrafter"/>
</dbReference>
<dbReference type="Proteomes" id="UP000245340">
    <property type="component" value="Unplaced"/>
</dbReference>
<dbReference type="Pfam" id="PF05049">
    <property type="entry name" value="IIGP"/>
    <property type="match status" value="1"/>
</dbReference>